<feature type="region of interest" description="Disordered" evidence="1">
    <location>
        <begin position="82"/>
        <end position="112"/>
    </location>
</feature>
<feature type="compositionally biased region" description="Basic residues" evidence="1">
    <location>
        <begin position="418"/>
        <end position="431"/>
    </location>
</feature>
<organism evidence="2 3">
    <name type="scientific">Ramalina farinacea</name>
    <dbReference type="NCBI Taxonomy" id="258253"/>
    <lineage>
        <taxon>Eukaryota</taxon>
        <taxon>Fungi</taxon>
        <taxon>Dikarya</taxon>
        <taxon>Ascomycota</taxon>
        <taxon>Pezizomycotina</taxon>
        <taxon>Lecanoromycetes</taxon>
        <taxon>OSLEUM clade</taxon>
        <taxon>Lecanoromycetidae</taxon>
        <taxon>Lecanorales</taxon>
        <taxon>Lecanorineae</taxon>
        <taxon>Ramalinaceae</taxon>
        <taxon>Ramalina</taxon>
    </lineage>
</organism>
<feature type="region of interest" description="Disordered" evidence="1">
    <location>
        <begin position="127"/>
        <end position="165"/>
    </location>
</feature>
<evidence type="ECO:0000313" key="3">
    <source>
        <dbReference type="Proteomes" id="UP001161017"/>
    </source>
</evidence>
<reference evidence="2" key="1">
    <citation type="journal article" date="2023" name="Genome Biol. Evol.">
        <title>First Whole Genome Sequence and Flow Cytometry Genome Size Data for the Lichen-Forming Fungus Ramalina farinacea (Ascomycota).</title>
        <authorList>
            <person name="Llewellyn T."/>
            <person name="Mian S."/>
            <person name="Hill R."/>
            <person name="Leitch I.J."/>
            <person name="Gaya E."/>
        </authorList>
    </citation>
    <scope>NUCLEOTIDE SEQUENCE</scope>
    <source>
        <strain evidence="2">LIQ254RAFAR</strain>
    </source>
</reference>
<dbReference type="Proteomes" id="UP001161017">
    <property type="component" value="Unassembled WGS sequence"/>
</dbReference>
<dbReference type="AlphaFoldDB" id="A0AA43TU33"/>
<name>A0AA43TU33_9LECA</name>
<feature type="compositionally biased region" description="Basic and acidic residues" evidence="1">
    <location>
        <begin position="540"/>
        <end position="553"/>
    </location>
</feature>
<feature type="region of interest" description="Disordered" evidence="1">
    <location>
        <begin position="381"/>
        <end position="434"/>
    </location>
</feature>
<feature type="region of interest" description="Disordered" evidence="1">
    <location>
        <begin position="530"/>
        <end position="553"/>
    </location>
</feature>
<feature type="compositionally biased region" description="Polar residues" evidence="1">
    <location>
        <begin position="446"/>
        <end position="462"/>
    </location>
</feature>
<feature type="region of interest" description="Disordered" evidence="1">
    <location>
        <begin position="446"/>
        <end position="468"/>
    </location>
</feature>
<feature type="compositionally biased region" description="Basic and acidic residues" evidence="1">
    <location>
        <begin position="492"/>
        <end position="503"/>
    </location>
</feature>
<comment type="caution">
    <text evidence="2">The sequence shown here is derived from an EMBL/GenBank/DDBJ whole genome shotgun (WGS) entry which is preliminary data.</text>
</comment>
<evidence type="ECO:0000313" key="2">
    <source>
        <dbReference type="EMBL" id="MDI1491581.1"/>
    </source>
</evidence>
<feature type="compositionally biased region" description="Low complexity" evidence="1">
    <location>
        <begin position="82"/>
        <end position="94"/>
    </location>
</feature>
<dbReference type="EMBL" id="JAPUFD010000015">
    <property type="protein sequence ID" value="MDI1491581.1"/>
    <property type="molecule type" value="Genomic_DNA"/>
</dbReference>
<proteinExistence type="predicted"/>
<protein>
    <submittedName>
        <fullName evidence="2">Uncharacterized protein</fullName>
    </submittedName>
</protein>
<feature type="region of interest" description="Disordered" evidence="1">
    <location>
        <begin position="16"/>
        <end position="36"/>
    </location>
</feature>
<gene>
    <name evidence="2" type="ORF">OHK93_002790</name>
</gene>
<evidence type="ECO:0000256" key="1">
    <source>
        <dbReference type="SAM" id="MobiDB-lite"/>
    </source>
</evidence>
<keyword evidence="3" id="KW-1185">Reference proteome</keyword>
<sequence>MLDSMLAEDVKLLHGDIPSVSQSEDEGRSSDQTSTMHCHQTCKSKYYHSITPKTKSHSTQKKLKDGCLFSYFKPSMPILTCTPQTTTTSTSISEKSSEVASPVTPVSDEDFNPQDKTNAALVHLTAPGKTSGTQAGSAHAQDADLQDTDETQVEPSNGPEEPKFVEEDQYAAKSDVREHVSRSESIVNGNVVDHEDALPDPSSVHEPTALSPVSSSGHAGIPWAELSADIQTTDPTSGDDLQVSEEVAQDLFTPNTEGEDLDPIFPFLTKQPASLTSEDNSQDSTLLLKSQNVGMEKSAVQVVEEPGLVPFTDSSVPTPATAEMSLLQNIEVPDMGWASDSPVAFTSSAPNFSVDKKIDELRARAEAAFLRRHILRQHAVRRGQQVEEEQAACTPAPPTPSVQEKEGAQVPPKSGKMSNRKKQRQAAKAKRNACLESSVTAVVTPNLPAPSSTIVSTPSIGSQHADKENYNSMEDEFMVEAKPSKRSQRARAYAESKEKKAEEQKAARELKKVQEEEDAAKLAAVPVLTAAAKRRNRQKRRDEGKSWADVLKS</sequence>
<feature type="region of interest" description="Disordered" evidence="1">
    <location>
        <begin position="480"/>
        <end position="503"/>
    </location>
</feature>
<accession>A0AA43TU33</accession>
<feature type="region of interest" description="Disordered" evidence="1">
    <location>
        <begin position="193"/>
        <end position="220"/>
    </location>
</feature>